<feature type="transmembrane region" description="Helical" evidence="8">
    <location>
        <begin position="412"/>
        <end position="434"/>
    </location>
</feature>
<evidence type="ECO:0000313" key="10">
    <source>
        <dbReference type="EMBL" id="QCB28126.1"/>
    </source>
</evidence>
<feature type="transmembrane region" description="Helical" evidence="8">
    <location>
        <begin position="187"/>
        <end position="205"/>
    </location>
</feature>
<keyword evidence="3" id="KW-0813">Transport</keyword>
<reference evidence="10 11" key="1">
    <citation type="submission" date="2019-04" db="EMBL/GenBank/DDBJ databases">
        <title>Corynebacterium endometrii sp. nov., isolated from the uterus of a cow with endometritis.</title>
        <authorList>
            <person name="Ballas P."/>
            <person name="Ruckert C."/>
            <person name="Wagener K."/>
            <person name="Drillich M."/>
            <person name="Kaempfer P."/>
            <person name="Busse H.-J."/>
            <person name="Ehling-Schulz M."/>
        </authorList>
    </citation>
    <scope>NUCLEOTIDE SEQUENCE [LARGE SCALE GENOMIC DNA]</scope>
    <source>
        <strain evidence="10 11">LMM-1653</strain>
    </source>
</reference>
<feature type="domain" description="Major facilitator superfamily (MFS) profile" evidence="9">
    <location>
        <begin position="64"/>
        <end position="557"/>
    </location>
</feature>
<dbReference type="FunFam" id="1.20.1720.10:FF:000004">
    <property type="entry name" value="EmrB/QacA family drug resistance transporter"/>
    <property type="match status" value="1"/>
</dbReference>
<dbReference type="Gene3D" id="1.20.1720.10">
    <property type="entry name" value="Multidrug resistance protein D"/>
    <property type="match status" value="1"/>
</dbReference>
<keyword evidence="5 8" id="KW-0812">Transmembrane</keyword>
<feature type="transmembrane region" description="Helical" evidence="8">
    <location>
        <begin position="277"/>
        <end position="298"/>
    </location>
</feature>
<evidence type="ECO:0000256" key="3">
    <source>
        <dbReference type="ARBA" id="ARBA00022448"/>
    </source>
</evidence>
<feature type="transmembrane region" description="Helical" evidence="8">
    <location>
        <begin position="154"/>
        <end position="175"/>
    </location>
</feature>
<dbReference type="InterPro" id="IPR036259">
    <property type="entry name" value="MFS_trans_sf"/>
</dbReference>
<evidence type="ECO:0000256" key="7">
    <source>
        <dbReference type="ARBA" id="ARBA00023136"/>
    </source>
</evidence>
<feature type="transmembrane region" description="Helical" evidence="8">
    <location>
        <begin position="319"/>
        <end position="339"/>
    </location>
</feature>
<proteinExistence type="inferred from homology"/>
<evidence type="ECO:0000256" key="2">
    <source>
        <dbReference type="ARBA" id="ARBA00007520"/>
    </source>
</evidence>
<feature type="transmembrane region" description="Helical" evidence="8">
    <location>
        <begin position="63"/>
        <end position="86"/>
    </location>
</feature>
<evidence type="ECO:0000256" key="1">
    <source>
        <dbReference type="ARBA" id="ARBA00004651"/>
    </source>
</evidence>
<organism evidence="10 11">
    <name type="scientific">Corynebacterium endometrii</name>
    <dbReference type="NCBI Taxonomy" id="2488819"/>
    <lineage>
        <taxon>Bacteria</taxon>
        <taxon>Bacillati</taxon>
        <taxon>Actinomycetota</taxon>
        <taxon>Actinomycetes</taxon>
        <taxon>Mycobacteriales</taxon>
        <taxon>Corynebacteriaceae</taxon>
        <taxon>Corynebacterium</taxon>
    </lineage>
</organism>
<feature type="transmembrane region" description="Helical" evidence="8">
    <location>
        <begin position="384"/>
        <end position="400"/>
    </location>
</feature>
<feature type="transmembrane region" description="Helical" evidence="8">
    <location>
        <begin position="98"/>
        <end position="116"/>
    </location>
</feature>
<evidence type="ECO:0000256" key="6">
    <source>
        <dbReference type="ARBA" id="ARBA00022989"/>
    </source>
</evidence>
<dbReference type="PANTHER" id="PTHR23501:SF197">
    <property type="entry name" value="COMD"/>
    <property type="match status" value="1"/>
</dbReference>
<dbReference type="EMBL" id="CP039247">
    <property type="protein sequence ID" value="QCB28126.1"/>
    <property type="molecule type" value="Genomic_DNA"/>
</dbReference>
<name>A0A4P7QGN3_9CORY</name>
<dbReference type="PROSITE" id="PS00217">
    <property type="entry name" value="SUGAR_TRANSPORT_2"/>
    <property type="match status" value="1"/>
</dbReference>
<gene>
    <name evidence="10" type="primary">bmr3</name>
    <name evidence="10" type="ORF">CENDO_04175</name>
</gene>
<protein>
    <submittedName>
        <fullName evidence="10">Multidrug resistance protein 3</fullName>
    </submittedName>
</protein>
<dbReference type="OrthoDB" id="7375466at2"/>
<dbReference type="PANTHER" id="PTHR23501">
    <property type="entry name" value="MAJOR FACILITATOR SUPERFAMILY"/>
    <property type="match status" value="1"/>
</dbReference>
<keyword evidence="4" id="KW-1003">Cell membrane</keyword>
<evidence type="ECO:0000256" key="5">
    <source>
        <dbReference type="ARBA" id="ARBA00022692"/>
    </source>
</evidence>
<feature type="transmembrane region" description="Helical" evidence="8">
    <location>
        <begin position="128"/>
        <end position="148"/>
    </location>
</feature>
<dbReference type="Gene3D" id="1.20.1250.20">
    <property type="entry name" value="MFS general substrate transporter like domains"/>
    <property type="match status" value="1"/>
</dbReference>
<dbReference type="RefSeq" id="WP_136140907.1">
    <property type="nucleotide sequence ID" value="NZ_CP039247.1"/>
</dbReference>
<dbReference type="InterPro" id="IPR005829">
    <property type="entry name" value="Sugar_transporter_CS"/>
</dbReference>
<dbReference type="Proteomes" id="UP000296352">
    <property type="component" value="Chromosome"/>
</dbReference>
<dbReference type="SUPFAM" id="SSF103473">
    <property type="entry name" value="MFS general substrate transporter"/>
    <property type="match status" value="1"/>
</dbReference>
<evidence type="ECO:0000259" key="9">
    <source>
        <dbReference type="PROSITE" id="PS50850"/>
    </source>
</evidence>
<keyword evidence="7 8" id="KW-0472">Membrane</keyword>
<dbReference type="GO" id="GO:0022857">
    <property type="term" value="F:transmembrane transporter activity"/>
    <property type="evidence" value="ECO:0007669"/>
    <property type="project" value="InterPro"/>
</dbReference>
<feature type="transmembrane region" description="Helical" evidence="8">
    <location>
        <begin position="249"/>
        <end position="271"/>
    </location>
</feature>
<dbReference type="InterPro" id="IPR011701">
    <property type="entry name" value="MFS"/>
</dbReference>
<dbReference type="Pfam" id="PF07690">
    <property type="entry name" value="MFS_1"/>
    <property type="match status" value="2"/>
</dbReference>
<dbReference type="GO" id="GO:0005886">
    <property type="term" value="C:plasma membrane"/>
    <property type="evidence" value="ECO:0007669"/>
    <property type="project" value="UniProtKB-SubCell"/>
</dbReference>
<feature type="transmembrane region" description="Helical" evidence="8">
    <location>
        <begin position="534"/>
        <end position="552"/>
    </location>
</feature>
<comment type="subcellular location">
    <subcellularLocation>
        <location evidence="1">Cell membrane</location>
        <topology evidence="1">Multi-pass membrane protein</topology>
    </subcellularLocation>
</comment>
<dbReference type="InterPro" id="IPR020846">
    <property type="entry name" value="MFS_dom"/>
</dbReference>
<evidence type="ECO:0000256" key="8">
    <source>
        <dbReference type="SAM" id="Phobius"/>
    </source>
</evidence>
<accession>A0A4P7QGN3</accession>
<dbReference type="AlphaFoldDB" id="A0A4P7QGN3"/>
<dbReference type="InterPro" id="IPR004638">
    <property type="entry name" value="EmrB-like"/>
</dbReference>
<feature type="transmembrane region" description="Helical" evidence="8">
    <location>
        <begin position="217"/>
        <end position="237"/>
    </location>
</feature>
<feature type="transmembrane region" description="Helical" evidence="8">
    <location>
        <begin position="359"/>
        <end position="377"/>
    </location>
</feature>
<dbReference type="CDD" id="cd17502">
    <property type="entry name" value="MFS_Azr1_MDR_like"/>
    <property type="match status" value="1"/>
</dbReference>
<dbReference type="KEGG" id="cee:CENDO_04175"/>
<dbReference type="NCBIfam" id="TIGR00711">
    <property type="entry name" value="efflux_EmrB"/>
    <property type="match status" value="1"/>
</dbReference>
<keyword evidence="11" id="KW-1185">Reference proteome</keyword>
<comment type="similarity">
    <text evidence="2">Belongs to the major facilitator superfamily. TCR/Tet family.</text>
</comment>
<evidence type="ECO:0000256" key="4">
    <source>
        <dbReference type="ARBA" id="ARBA00022475"/>
    </source>
</evidence>
<dbReference type="PROSITE" id="PS50850">
    <property type="entry name" value="MFS"/>
    <property type="match status" value="1"/>
</dbReference>
<keyword evidence="6 8" id="KW-1133">Transmembrane helix</keyword>
<dbReference type="PRINTS" id="PR01036">
    <property type="entry name" value="TCRTETB"/>
</dbReference>
<sequence length="562" mass="60396">MVNNNPDHHHDEPRVDADVHASPVVNPNVRKDQAHVTPEAAITEPAEHAHPVSAAKAAPNVTIIFIALLLTMLMSSLGQMIFSTALPTIVGELGGVEHMSWVISSFLVTMTIAMPIAGKLGDTMGRKWPYITGIAIFIIGSAIGGFAQSMNLLIVGRAIQGFGAGAMMLNSQAIVAEVIPARQRGKYMGIMGSVFGLSSVLGPVLGGWFTDGPGWRWGLWMNIPLGLLALIVCVIVLKLRKGSSSMVGFDWLGALFIALFTSSTILTTTWGGTEYEWTSPVIIGLGITAVAAGLLLIFTERRAANPLIPMGLFRNRNMLLTTLAGTMLGLAMFGVLGYMPTYLQMVHTLTPTNAGLMMIPMMVGMMGTSTAVGFIIARTGHYKRYPIIGLAITTVCLWWMSTLTYDTSLPNLGLRLLVFGIGLGLVMQVLVLIVQNSFPVSLVGTATAANNFFRQIGSAVGASLVGSLFIHNMRGEMEARMPEALAKLGQQGRDYAAHFGDEGMNSLTPEMVSQMPEPIKLAILNSYNDGLTPVFLLMVPLTIVAMILLFPLREEHLKETVD</sequence>
<evidence type="ECO:0000313" key="11">
    <source>
        <dbReference type="Proteomes" id="UP000296352"/>
    </source>
</evidence>